<dbReference type="InterPro" id="IPR004837">
    <property type="entry name" value="NaCa_Exmemb"/>
</dbReference>
<dbReference type="NCBIfam" id="TIGR00367">
    <property type="entry name" value="calcium/sodium antiporter"/>
    <property type="match status" value="1"/>
</dbReference>
<dbReference type="Gene3D" id="1.20.1420.30">
    <property type="entry name" value="NCX, central ion-binding region"/>
    <property type="match status" value="1"/>
</dbReference>
<accession>A0ABQ1JQK3</accession>
<feature type="transmembrane region" description="Helical" evidence="5">
    <location>
        <begin position="169"/>
        <end position="187"/>
    </location>
</feature>
<keyword evidence="8" id="KW-1185">Reference proteome</keyword>
<evidence type="ECO:0000256" key="3">
    <source>
        <dbReference type="ARBA" id="ARBA00022989"/>
    </source>
</evidence>
<dbReference type="RefSeq" id="WP_084391904.1">
    <property type="nucleotide sequence ID" value="NZ_BMKF01000002.1"/>
</dbReference>
<name>A0ABQ1JQK3_9PROT</name>
<dbReference type="PANTHER" id="PTHR10846:SF8">
    <property type="entry name" value="INNER MEMBRANE PROTEIN YRBG"/>
    <property type="match status" value="1"/>
</dbReference>
<feature type="transmembrane region" description="Helical" evidence="5">
    <location>
        <begin position="296"/>
        <end position="319"/>
    </location>
</feature>
<keyword evidence="4 5" id="KW-0472">Membrane</keyword>
<evidence type="ECO:0000256" key="2">
    <source>
        <dbReference type="ARBA" id="ARBA00022692"/>
    </source>
</evidence>
<comment type="caution">
    <text evidence="7">The sequence shown here is derived from an EMBL/GenBank/DDBJ whole genome shotgun (WGS) entry which is preliminary data.</text>
</comment>
<dbReference type="InterPro" id="IPR004481">
    <property type="entry name" value="K/Na/Ca-exchanger"/>
</dbReference>
<feature type="transmembrane region" description="Helical" evidence="5">
    <location>
        <begin position="37"/>
        <end position="58"/>
    </location>
</feature>
<sequence length="329" mass="34342">MPDLALLAALVGGLVILALAGDFLVNGAMDAARRLGISPLIAGILIVGFGTSAPEMVVSLDAAYSGNPGLAIGNIVGSNIANIWFVLAAPALLIPLTARQFGLRRSFWFMLAVTAVWIAWTMHHPLTPLFGLVLLALLVLYTFLMLWWTSSALRKGVDVGLEDGDELKTFTMAASLIVGIVGLPLGAHLIVEGGTGIARTYNVPEEVIGLTLLAIGTSLPELGAGLAAAFRRRADVIIGNVIGSNIFNLAGAGAIIALFGPTDLAPTFPQFDHWFMAAAAITLGLFVIPRNKITRLAALAMGLTYGIYLYGLVNGWNIAGGVESLLGGN</sequence>
<protein>
    <submittedName>
        <fullName evidence="7">Sodium:calcium antiporter</fullName>
    </submittedName>
</protein>
<dbReference type="PANTHER" id="PTHR10846">
    <property type="entry name" value="SODIUM/POTASSIUM/CALCIUM EXCHANGER"/>
    <property type="match status" value="1"/>
</dbReference>
<dbReference type="EMBL" id="BMKF01000002">
    <property type="protein sequence ID" value="GGB74336.1"/>
    <property type="molecule type" value="Genomic_DNA"/>
</dbReference>
<feature type="transmembrane region" description="Helical" evidence="5">
    <location>
        <begin position="129"/>
        <end position="148"/>
    </location>
</feature>
<dbReference type="Pfam" id="PF01699">
    <property type="entry name" value="Na_Ca_ex"/>
    <property type="match status" value="2"/>
</dbReference>
<proteinExistence type="predicted"/>
<reference evidence="8" key="1">
    <citation type="journal article" date="2019" name="Int. J. Syst. Evol. Microbiol.">
        <title>The Global Catalogue of Microorganisms (GCM) 10K type strain sequencing project: providing services to taxonomists for standard genome sequencing and annotation.</title>
        <authorList>
            <consortium name="The Broad Institute Genomics Platform"/>
            <consortium name="The Broad Institute Genome Sequencing Center for Infectious Disease"/>
            <person name="Wu L."/>
            <person name="Ma J."/>
        </authorList>
    </citation>
    <scope>NUCLEOTIDE SEQUENCE [LARGE SCALE GENOMIC DNA]</scope>
    <source>
        <strain evidence="8">CGMCC 1.15928</strain>
    </source>
</reference>
<evidence type="ECO:0000313" key="7">
    <source>
        <dbReference type="EMBL" id="GGB74336.1"/>
    </source>
</evidence>
<feature type="domain" description="Sodium/calcium exchanger membrane region" evidence="6">
    <location>
        <begin position="7"/>
        <end position="147"/>
    </location>
</feature>
<evidence type="ECO:0000259" key="6">
    <source>
        <dbReference type="Pfam" id="PF01699"/>
    </source>
</evidence>
<feature type="transmembrane region" description="Helical" evidence="5">
    <location>
        <begin position="237"/>
        <end position="259"/>
    </location>
</feature>
<evidence type="ECO:0000256" key="4">
    <source>
        <dbReference type="ARBA" id="ARBA00023136"/>
    </source>
</evidence>
<keyword evidence="3 5" id="KW-1133">Transmembrane helix</keyword>
<feature type="transmembrane region" description="Helical" evidence="5">
    <location>
        <begin position="6"/>
        <end position="25"/>
    </location>
</feature>
<gene>
    <name evidence="7" type="ORF">GCM10011503_23820</name>
</gene>
<feature type="domain" description="Sodium/calcium exchanger membrane region" evidence="6">
    <location>
        <begin position="174"/>
        <end position="311"/>
    </location>
</feature>
<dbReference type="Proteomes" id="UP000628854">
    <property type="component" value="Unassembled WGS sequence"/>
</dbReference>
<organism evidence="7 8">
    <name type="scientific">Henriciella pelagia</name>
    <dbReference type="NCBI Taxonomy" id="1977912"/>
    <lineage>
        <taxon>Bacteria</taxon>
        <taxon>Pseudomonadati</taxon>
        <taxon>Pseudomonadota</taxon>
        <taxon>Alphaproteobacteria</taxon>
        <taxon>Hyphomonadales</taxon>
        <taxon>Hyphomonadaceae</taxon>
        <taxon>Henriciella</taxon>
    </lineage>
</organism>
<dbReference type="InterPro" id="IPR044880">
    <property type="entry name" value="NCX_ion-bd_dom_sf"/>
</dbReference>
<comment type="subcellular location">
    <subcellularLocation>
        <location evidence="1">Membrane</location>
        <topology evidence="1">Multi-pass membrane protein</topology>
    </subcellularLocation>
</comment>
<feature type="transmembrane region" description="Helical" evidence="5">
    <location>
        <begin position="271"/>
        <end position="289"/>
    </location>
</feature>
<keyword evidence="2 5" id="KW-0812">Transmembrane</keyword>
<feature type="transmembrane region" description="Helical" evidence="5">
    <location>
        <begin position="207"/>
        <end position="230"/>
    </location>
</feature>
<feature type="transmembrane region" description="Helical" evidence="5">
    <location>
        <begin position="70"/>
        <end position="94"/>
    </location>
</feature>
<evidence type="ECO:0000256" key="5">
    <source>
        <dbReference type="SAM" id="Phobius"/>
    </source>
</evidence>
<evidence type="ECO:0000313" key="8">
    <source>
        <dbReference type="Proteomes" id="UP000628854"/>
    </source>
</evidence>
<feature type="transmembrane region" description="Helical" evidence="5">
    <location>
        <begin position="106"/>
        <end position="123"/>
    </location>
</feature>
<evidence type="ECO:0000256" key="1">
    <source>
        <dbReference type="ARBA" id="ARBA00004141"/>
    </source>
</evidence>